<reference evidence="2 3" key="1">
    <citation type="submission" date="2014-01" db="EMBL/GenBank/DDBJ databases">
        <title>Full genme sequencing of cellulolytic bacterium Gynuella sunshinyii YC6258T gen. nov., sp. nov.</title>
        <authorList>
            <person name="Khan H."/>
            <person name="Chung E.J."/>
            <person name="Chung Y.R."/>
        </authorList>
    </citation>
    <scope>NUCLEOTIDE SEQUENCE [LARGE SCALE GENOMIC DNA]</scope>
    <source>
        <strain evidence="2 3">YC6258</strain>
    </source>
</reference>
<keyword evidence="3" id="KW-1185">Reference proteome</keyword>
<dbReference type="STRING" id="1445510.YC6258_02105"/>
<sequence length="61" mass="7034">MMLFRYQHGCKSFLGLISLPLMPENVIIDQFINKLSLVLFGIISVSFMAVYIHLPVLMARY</sequence>
<proteinExistence type="predicted"/>
<keyword evidence="1" id="KW-1133">Transmembrane helix</keyword>
<evidence type="ECO:0000313" key="3">
    <source>
        <dbReference type="Proteomes" id="UP000032266"/>
    </source>
</evidence>
<accession>A0A0C5VLC8</accession>
<keyword evidence="1" id="KW-0812">Transmembrane</keyword>
<evidence type="ECO:0000256" key="1">
    <source>
        <dbReference type="SAM" id="Phobius"/>
    </source>
</evidence>
<protein>
    <submittedName>
        <fullName evidence="2">Uncharacterized protein</fullName>
    </submittedName>
</protein>
<dbReference type="HOGENOM" id="CLU_2916072_0_0_6"/>
<evidence type="ECO:0000313" key="2">
    <source>
        <dbReference type="EMBL" id="AJQ94148.1"/>
    </source>
</evidence>
<gene>
    <name evidence="2" type="ORF">YC6258_02105</name>
</gene>
<dbReference type="EMBL" id="CP007142">
    <property type="protein sequence ID" value="AJQ94148.1"/>
    <property type="molecule type" value="Genomic_DNA"/>
</dbReference>
<feature type="transmembrane region" description="Helical" evidence="1">
    <location>
        <begin position="38"/>
        <end position="59"/>
    </location>
</feature>
<keyword evidence="1" id="KW-0472">Membrane</keyword>
<organism evidence="2 3">
    <name type="scientific">Gynuella sunshinyii YC6258</name>
    <dbReference type="NCBI Taxonomy" id="1445510"/>
    <lineage>
        <taxon>Bacteria</taxon>
        <taxon>Pseudomonadati</taxon>
        <taxon>Pseudomonadota</taxon>
        <taxon>Gammaproteobacteria</taxon>
        <taxon>Oceanospirillales</taxon>
        <taxon>Saccharospirillaceae</taxon>
        <taxon>Gynuella</taxon>
    </lineage>
</organism>
<dbReference type="Proteomes" id="UP000032266">
    <property type="component" value="Chromosome"/>
</dbReference>
<dbReference type="KEGG" id="gsn:YC6258_02105"/>
<dbReference type="AlphaFoldDB" id="A0A0C5VLC8"/>
<name>A0A0C5VLC8_9GAMM</name>